<accession>A0A1X7PFC5</accession>
<feature type="transmembrane region" description="Helical" evidence="1">
    <location>
        <begin position="161"/>
        <end position="183"/>
    </location>
</feature>
<dbReference type="OrthoDB" id="5126515at2"/>
<protein>
    <submittedName>
        <fullName evidence="2">Uncharacterized protein</fullName>
    </submittedName>
</protein>
<feature type="transmembrane region" description="Helical" evidence="1">
    <location>
        <begin position="203"/>
        <end position="224"/>
    </location>
</feature>
<feature type="transmembrane region" description="Helical" evidence="1">
    <location>
        <begin position="135"/>
        <end position="154"/>
    </location>
</feature>
<dbReference type="AlphaFoldDB" id="A0A1X7PFC5"/>
<feature type="transmembrane region" description="Helical" evidence="1">
    <location>
        <begin position="104"/>
        <end position="129"/>
    </location>
</feature>
<keyword evidence="1" id="KW-0812">Transmembrane</keyword>
<keyword evidence="3" id="KW-1185">Reference proteome</keyword>
<reference evidence="3" key="1">
    <citation type="submission" date="2017-04" db="EMBL/GenBank/DDBJ databases">
        <authorList>
            <person name="Varghese N."/>
            <person name="Submissions S."/>
        </authorList>
    </citation>
    <scope>NUCLEOTIDE SEQUENCE [LARGE SCALE GENOMIC DNA]</scope>
    <source>
        <strain evidence="3">VKM Ac-2121</strain>
    </source>
</reference>
<evidence type="ECO:0000256" key="1">
    <source>
        <dbReference type="SAM" id="Phobius"/>
    </source>
</evidence>
<dbReference type="RefSeq" id="WP_085477704.1">
    <property type="nucleotide sequence ID" value="NZ_FXBM01000003.1"/>
</dbReference>
<name>A0A1X7PFC5_9MICO</name>
<gene>
    <name evidence="2" type="ORF">SAMN06295885_3324</name>
</gene>
<proteinExistence type="predicted"/>
<evidence type="ECO:0000313" key="2">
    <source>
        <dbReference type="EMBL" id="SMH49461.1"/>
    </source>
</evidence>
<dbReference type="EMBL" id="FXBM01000003">
    <property type="protein sequence ID" value="SMH49461.1"/>
    <property type="molecule type" value="Genomic_DNA"/>
</dbReference>
<keyword evidence="1" id="KW-1133">Transmembrane helix</keyword>
<keyword evidence="1" id="KW-0472">Membrane</keyword>
<dbReference type="Proteomes" id="UP000193711">
    <property type="component" value="Unassembled WGS sequence"/>
</dbReference>
<organism evidence="2 3">
    <name type="scientific">Rathayibacter oskolensis</name>
    <dbReference type="NCBI Taxonomy" id="1891671"/>
    <lineage>
        <taxon>Bacteria</taxon>
        <taxon>Bacillati</taxon>
        <taxon>Actinomycetota</taxon>
        <taxon>Actinomycetes</taxon>
        <taxon>Micrococcales</taxon>
        <taxon>Microbacteriaceae</taxon>
        <taxon>Rathayibacter</taxon>
    </lineage>
</organism>
<feature type="transmembrane region" description="Helical" evidence="1">
    <location>
        <begin position="74"/>
        <end position="92"/>
    </location>
</feature>
<evidence type="ECO:0000313" key="3">
    <source>
        <dbReference type="Proteomes" id="UP000193711"/>
    </source>
</evidence>
<sequence>MTTVAASTATTAPARWSLAAAGLVLASAALQLLASLERWVVAADAWTRTDRTIEDSLFDYFFPADPWENVGVSAQLYGVGGLLLALGVVATGRAFPPRVGGAPVLVAVVAGSFGLLGLHALVSGLLGAPSPLQNVGFQLVVGLLSALALVALALTWARRSWAAAIAALLLLGATLPGYLFSTFSIAPMITGYQSYDTTPWSETVVAGFTGAAGVLLLVAAAVAARRPR</sequence>